<name>A0A9Q3JES0_9BASI</name>
<comment type="caution">
    <text evidence="2">The sequence shown here is derived from an EMBL/GenBank/DDBJ whole genome shotgun (WGS) entry which is preliminary data.</text>
</comment>
<keyword evidence="1" id="KW-1133">Transmembrane helix</keyword>
<evidence type="ECO:0000256" key="1">
    <source>
        <dbReference type="SAM" id="Phobius"/>
    </source>
</evidence>
<organism evidence="2 3">
    <name type="scientific">Austropuccinia psidii MF-1</name>
    <dbReference type="NCBI Taxonomy" id="1389203"/>
    <lineage>
        <taxon>Eukaryota</taxon>
        <taxon>Fungi</taxon>
        <taxon>Dikarya</taxon>
        <taxon>Basidiomycota</taxon>
        <taxon>Pucciniomycotina</taxon>
        <taxon>Pucciniomycetes</taxon>
        <taxon>Pucciniales</taxon>
        <taxon>Sphaerophragmiaceae</taxon>
        <taxon>Austropuccinia</taxon>
    </lineage>
</organism>
<evidence type="ECO:0000313" key="3">
    <source>
        <dbReference type="Proteomes" id="UP000765509"/>
    </source>
</evidence>
<dbReference type="AlphaFoldDB" id="A0A9Q3JES0"/>
<feature type="transmembrane region" description="Helical" evidence="1">
    <location>
        <begin position="161"/>
        <end position="185"/>
    </location>
</feature>
<keyword evidence="1" id="KW-0472">Membrane</keyword>
<sequence length="290" mass="32672">MKESAKPPDNLPKSEHSFFKMVQSLLYPSNPIKHFWANFMFESISLASYNVIAPKPYVAPRKSSTNPLGLEWGAVEYLASCLSKSKQCETQLSIEGGGADNEILTKLHKNLEDIMDKVINLIIAYNMVHEYKKVKVYGMKGKLIFKENEAIKDLLACHKTLGINGICYGILAAFCAVWVCGFMVCSDDWRTSSVKGALSLIDILKRLSEGKNLVEPVWLRTNKYICSLLKKSFFSSESFNPTVPLRFEFEKCLVLDFGDSWVEKRSLGSSDEVTLTVPRSAKLTTRIEPF</sequence>
<evidence type="ECO:0000313" key="2">
    <source>
        <dbReference type="EMBL" id="MBW0561072.1"/>
    </source>
</evidence>
<reference evidence="2" key="1">
    <citation type="submission" date="2021-03" db="EMBL/GenBank/DDBJ databases">
        <title>Draft genome sequence of rust myrtle Austropuccinia psidii MF-1, a brazilian biotype.</title>
        <authorList>
            <person name="Quecine M.C."/>
            <person name="Pachon D.M.R."/>
            <person name="Bonatelli M.L."/>
            <person name="Correr F.H."/>
            <person name="Franceschini L.M."/>
            <person name="Leite T.F."/>
            <person name="Margarido G.R.A."/>
            <person name="Almeida C.A."/>
            <person name="Ferrarezi J.A."/>
            <person name="Labate C.A."/>
        </authorList>
    </citation>
    <scope>NUCLEOTIDE SEQUENCE</scope>
    <source>
        <strain evidence="2">MF-1</strain>
    </source>
</reference>
<dbReference type="Proteomes" id="UP000765509">
    <property type="component" value="Unassembled WGS sequence"/>
</dbReference>
<dbReference type="OrthoDB" id="3162621at2759"/>
<protein>
    <submittedName>
        <fullName evidence="2">Uncharacterized protein</fullName>
    </submittedName>
</protein>
<accession>A0A9Q3JES0</accession>
<keyword evidence="1" id="KW-0812">Transmembrane</keyword>
<dbReference type="EMBL" id="AVOT02070480">
    <property type="protein sequence ID" value="MBW0561072.1"/>
    <property type="molecule type" value="Genomic_DNA"/>
</dbReference>
<proteinExistence type="predicted"/>
<gene>
    <name evidence="2" type="ORF">O181_100787</name>
</gene>
<keyword evidence="3" id="KW-1185">Reference proteome</keyword>